<evidence type="ECO:0000313" key="1">
    <source>
        <dbReference type="EMBL" id="AZI57180.1"/>
    </source>
</evidence>
<name>A0A3G8ZIY4_9ACTN</name>
<reference evidence="1 2" key="2">
    <citation type="submission" date="2018-12" db="EMBL/GenBank/DDBJ databases">
        <title>Nakamurella antarcticus sp. nov., isolated from Antarctica South Shetland Islands soil.</title>
        <authorList>
            <person name="Peng F."/>
        </authorList>
    </citation>
    <scope>NUCLEOTIDE SEQUENCE [LARGE SCALE GENOMIC DNA]</scope>
    <source>
        <strain evidence="1 2">S14-144</strain>
    </source>
</reference>
<protein>
    <submittedName>
        <fullName evidence="1">Uncharacterized protein</fullName>
    </submittedName>
</protein>
<keyword evidence="2" id="KW-1185">Reference proteome</keyword>
<dbReference type="EMBL" id="CP034170">
    <property type="protein sequence ID" value="AZI57180.1"/>
    <property type="molecule type" value="Genomic_DNA"/>
</dbReference>
<accession>A0A3G8ZIY4</accession>
<dbReference type="KEGG" id="nak:EH165_02425"/>
<dbReference type="AlphaFoldDB" id="A0A3G8ZIY4"/>
<gene>
    <name evidence="1" type="ORF">EH165_02425</name>
</gene>
<organism evidence="1 2">
    <name type="scientific">Nakamurella antarctica</name>
    <dbReference type="NCBI Taxonomy" id="1902245"/>
    <lineage>
        <taxon>Bacteria</taxon>
        <taxon>Bacillati</taxon>
        <taxon>Actinomycetota</taxon>
        <taxon>Actinomycetes</taxon>
        <taxon>Nakamurellales</taxon>
        <taxon>Nakamurellaceae</taxon>
        <taxon>Nakamurella</taxon>
    </lineage>
</organism>
<reference evidence="1 2" key="1">
    <citation type="submission" date="2018-11" db="EMBL/GenBank/DDBJ databases">
        <authorList>
            <person name="Da X."/>
        </authorList>
    </citation>
    <scope>NUCLEOTIDE SEQUENCE [LARGE SCALE GENOMIC DNA]</scope>
    <source>
        <strain evidence="1 2">S14-144</strain>
    </source>
</reference>
<proteinExistence type="predicted"/>
<evidence type="ECO:0000313" key="2">
    <source>
        <dbReference type="Proteomes" id="UP000268084"/>
    </source>
</evidence>
<dbReference type="Proteomes" id="UP000268084">
    <property type="component" value="Chromosome"/>
</dbReference>
<sequence length="73" mass="8409">MTSRRSPRLIRVAAMGQRWGSDWVLDIGYALEGKMSSRVVLRQVSPTRLMPNFRLEYRNADEVAAIDLIWTTV</sequence>
<dbReference type="RefSeq" id="WP_124797865.1">
    <property type="nucleotide sequence ID" value="NZ_CP034170.1"/>
</dbReference>